<reference evidence="2 4" key="1">
    <citation type="submission" date="2016-11" db="EMBL/GenBank/DDBJ databases">
        <title>Paenibacillus species isolates.</title>
        <authorList>
            <person name="Beno S.M."/>
        </authorList>
    </citation>
    <scope>NUCLEOTIDE SEQUENCE [LARGE SCALE GENOMIC DNA]</scope>
    <source>
        <strain evidence="2 4">FSL H7-0443</strain>
        <strain evidence="1 3">FSL R5-0923</strain>
    </source>
</reference>
<organism evidence="2 4">
    <name type="scientific">Paenibacillus odorifer</name>
    <dbReference type="NCBI Taxonomy" id="189426"/>
    <lineage>
        <taxon>Bacteria</taxon>
        <taxon>Bacillati</taxon>
        <taxon>Bacillota</taxon>
        <taxon>Bacilli</taxon>
        <taxon>Bacillales</taxon>
        <taxon>Paenibacillaceae</taxon>
        <taxon>Paenibacillus</taxon>
    </lineage>
</organism>
<dbReference type="OrthoDB" id="1932916at2"/>
<sequence>MRVRLKEDLEKKENLSINKKYMVYSVETSKNGEELYRLENDIKQVVPYSISLFDIVSEKVNSDWILWNKPNNSSALLPKQFAYLSFWEDYYTDELEALKIFNLVKEQLFQEELDENEMREIFELENEDEITFVLNVLFKTKDNRFINQVIQYVKTKLEDNYAIDNTTLLAFQYLSLFKQSEVEDYFIYYLTNIELGNDQLTAVVNEYFS</sequence>
<evidence type="ECO:0000313" key="1">
    <source>
        <dbReference type="EMBL" id="OMD44686.1"/>
    </source>
</evidence>
<dbReference type="EMBL" id="MPTW01000037">
    <property type="protein sequence ID" value="OME64215.1"/>
    <property type="molecule type" value="Genomic_DNA"/>
</dbReference>
<protein>
    <submittedName>
        <fullName evidence="2">Uncharacterized protein</fullName>
    </submittedName>
</protein>
<dbReference type="Proteomes" id="UP000187425">
    <property type="component" value="Unassembled WGS sequence"/>
</dbReference>
<comment type="caution">
    <text evidence="2">The sequence shown here is derived from an EMBL/GenBank/DDBJ whole genome shotgun (WGS) entry which is preliminary data.</text>
</comment>
<dbReference type="EMBL" id="MPTD01000039">
    <property type="protein sequence ID" value="OMD44686.1"/>
    <property type="molecule type" value="Genomic_DNA"/>
</dbReference>
<accession>A0A1R0Z7P8</accession>
<evidence type="ECO:0000313" key="2">
    <source>
        <dbReference type="EMBL" id="OME64215.1"/>
    </source>
</evidence>
<gene>
    <name evidence="1" type="ORF">BSK51_30255</name>
    <name evidence="2" type="ORF">BSK65_29465</name>
</gene>
<proteinExistence type="predicted"/>
<dbReference type="Proteomes" id="UP000187313">
    <property type="component" value="Unassembled WGS sequence"/>
</dbReference>
<keyword evidence="3" id="KW-1185">Reference proteome</keyword>
<evidence type="ECO:0000313" key="3">
    <source>
        <dbReference type="Proteomes" id="UP000187313"/>
    </source>
</evidence>
<dbReference type="RefSeq" id="WP_076287036.1">
    <property type="nucleotide sequence ID" value="NZ_MPTD01000039.1"/>
</dbReference>
<dbReference type="AlphaFoldDB" id="A0A1R0Z7P8"/>
<evidence type="ECO:0000313" key="4">
    <source>
        <dbReference type="Proteomes" id="UP000187425"/>
    </source>
</evidence>
<name>A0A1R0Z7P8_9BACL</name>